<dbReference type="GO" id="GO:0071897">
    <property type="term" value="P:DNA biosynthetic process"/>
    <property type="evidence" value="ECO:0007669"/>
    <property type="project" value="UniProtKB-ARBA"/>
</dbReference>
<protein>
    <recommendedName>
        <fullName evidence="3">Reverse transcriptase RNase H-like domain-containing protein</fullName>
    </recommendedName>
</protein>
<evidence type="ECO:0000313" key="1">
    <source>
        <dbReference type="EMBL" id="CAL1681175.1"/>
    </source>
</evidence>
<dbReference type="PANTHER" id="PTHR37984">
    <property type="entry name" value="PROTEIN CBG26694"/>
    <property type="match status" value="1"/>
</dbReference>
<dbReference type="InterPro" id="IPR043502">
    <property type="entry name" value="DNA/RNA_pol_sf"/>
</dbReference>
<proteinExistence type="predicted"/>
<dbReference type="PANTHER" id="PTHR37984:SF7">
    <property type="entry name" value="INTEGRASE CATALYTIC DOMAIN-CONTAINING PROTEIN"/>
    <property type="match status" value="1"/>
</dbReference>
<dbReference type="InterPro" id="IPR050951">
    <property type="entry name" value="Retrovirus_Pol_polyprotein"/>
</dbReference>
<keyword evidence="2" id="KW-1185">Reference proteome</keyword>
<evidence type="ECO:0008006" key="3">
    <source>
        <dbReference type="Google" id="ProtNLM"/>
    </source>
</evidence>
<organism evidence="1 2">
    <name type="scientific">Lasius platythorax</name>
    <dbReference type="NCBI Taxonomy" id="488582"/>
    <lineage>
        <taxon>Eukaryota</taxon>
        <taxon>Metazoa</taxon>
        <taxon>Ecdysozoa</taxon>
        <taxon>Arthropoda</taxon>
        <taxon>Hexapoda</taxon>
        <taxon>Insecta</taxon>
        <taxon>Pterygota</taxon>
        <taxon>Neoptera</taxon>
        <taxon>Endopterygota</taxon>
        <taxon>Hymenoptera</taxon>
        <taxon>Apocrita</taxon>
        <taxon>Aculeata</taxon>
        <taxon>Formicoidea</taxon>
        <taxon>Formicidae</taxon>
        <taxon>Formicinae</taxon>
        <taxon>Lasius</taxon>
        <taxon>Lasius</taxon>
    </lineage>
</organism>
<dbReference type="Proteomes" id="UP001497644">
    <property type="component" value="Chromosome 3"/>
</dbReference>
<name>A0AAV2NPI9_9HYME</name>
<dbReference type="SUPFAM" id="SSF56672">
    <property type="entry name" value="DNA/RNA polymerases"/>
    <property type="match status" value="1"/>
</dbReference>
<evidence type="ECO:0000313" key="2">
    <source>
        <dbReference type="Proteomes" id="UP001497644"/>
    </source>
</evidence>
<accession>A0AAV2NPI9</accession>
<dbReference type="EMBL" id="OZ034826">
    <property type="protein sequence ID" value="CAL1681175.1"/>
    <property type="molecule type" value="Genomic_DNA"/>
</dbReference>
<sequence>MIEGRNFFVLTDHKPLTFAFAQKLERASPRQTRHLTYISEFTTDIRYIPGEDNLVADTLSRISAVAISVIVDSEELAREQATDEELQRELQSPSATLKLQIFTPRKQRKSLL</sequence>
<reference evidence="1" key="1">
    <citation type="submission" date="2024-04" db="EMBL/GenBank/DDBJ databases">
        <authorList>
            <consortium name="Molecular Ecology Group"/>
        </authorList>
    </citation>
    <scope>NUCLEOTIDE SEQUENCE</scope>
</reference>
<dbReference type="AlphaFoldDB" id="A0AAV2NPI9"/>
<gene>
    <name evidence="1" type="ORF">LPLAT_LOCUS7293</name>
</gene>